<evidence type="ECO:0000313" key="6">
    <source>
        <dbReference type="Proteomes" id="UP000622317"/>
    </source>
</evidence>
<dbReference type="InterPro" id="IPR017853">
    <property type="entry name" value="GH"/>
</dbReference>
<keyword evidence="6" id="KW-1185">Reference proteome</keyword>
<dbReference type="InterPro" id="IPR015171">
    <property type="entry name" value="Cyc-maltodext_N"/>
</dbReference>
<dbReference type="SUPFAM" id="SSF51011">
    <property type="entry name" value="Glycosyl hydrolase domain"/>
    <property type="match status" value="1"/>
</dbReference>
<dbReference type="GO" id="GO:0005975">
    <property type="term" value="P:carbohydrate metabolic process"/>
    <property type="evidence" value="ECO:0007669"/>
    <property type="project" value="InterPro"/>
</dbReference>
<comment type="caution">
    <text evidence="5">The sequence shown here is derived from an EMBL/GenBank/DDBJ whole genome shotgun (WGS) entry which is preliminary data.</text>
</comment>
<evidence type="ECO:0000256" key="1">
    <source>
        <dbReference type="ARBA" id="ARBA00022801"/>
    </source>
</evidence>
<dbReference type="SMART" id="SM00642">
    <property type="entry name" value="Aamy"/>
    <property type="match status" value="1"/>
</dbReference>
<dbReference type="SUPFAM" id="SSF81296">
    <property type="entry name" value="E set domains"/>
    <property type="match status" value="1"/>
</dbReference>
<feature type="chain" id="PRO_5037159204" evidence="3">
    <location>
        <begin position="21"/>
        <end position="618"/>
    </location>
</feature>
<dbReference type="Gene3D" id="2.60.40.10">
    <property type="entry name" value="Immunoglobulins"/>
    <property type="match status" value="1"/>
</dbReference>
<feature type="signal peptide" evidence="3">
    <location>
        <begin position="1"/>
        <end position="20"/>
    </location>
</feature>
<dbReference type="PANTHER" id="PTHR10357">
    <property type="entry name" value="ALPHA-AMYLASE FAMILY MEMBER"/>
    <property type="match status" value="1"/>
</dbReference>
<dbReference type="InterPro" id="IPR013783">
    <property type="entry name" value="Ig-like_fold"/>
</dbReference>
<dbReference type="Pfam" id="PF00128">
    <property type="entry name" value="Alpha-amylase"/>
    <property type="match status" value="1"/>
</dbReference>
<dbReference type="InterPro" id="IPR019492">
    <property type="entry name" value="Cyclo-malto-dextrinase_C"/>
</dbReference>
<evidence type="ECO:0000259" key="4">
    <source>
        <dbReference type="SMART" id="SM00642"/>
    </source>
</evidence>
<organism evidence="5 6">
    <name type="scientific">Pelagicoccus enzymogenes</name>
    <dbReference type="NCBI Taxonomy" id="2773457"/>
    <lineage>
        <taxon>Bacteria</taxon>
        <taxon>Pseudomonadati</taxon>
        <taxon>Verrucomicrobiota</taxon>
        <taxon>Opitutia</taxon>
        <taxon>Puniceicoccales</taxon>
        <taxon>Pelagicoccaceae</taxon>
        <taxon>Pelagicoccus</taxon>
    </lineage>
</organism>
<feature type="domain" description="Glycosyl hydrolase family 13 catalytic" evidence="4">
    <location>
        <begin position="128"/>
        <end position="529"/>
    </location>
</feature>
<dbReference type="Proteomes" id="UP000622317">
    <property type="component" value="Unassembled WGS sequence"/>
</dbReference>
<dbReference type="InterPro" id="IPR006047">
    <property type="entry name" value="GH13_cat_dom"/>
</dbReference>
<dbReference type="PANTHER" id="PTHR10357:SF210">
    <property type="entry name" value="MALTODEXTRIN GLUCOSIDASE"/>
    <property type="match status" value="1"/>
</dbReference>
<sequence>MIKRSLTALVSLLLAHSGIAQEPTRIEPPFWWAQMPVSELQLQLYGENIGHYRASIDIPGVSLKKQVAVDSPNYLFLYLEIDESVPAMTLPILLKNGEDRFTIDYELLEREATEGRNQGFDASDLIYLMMPDRFANGNLDNDEIEGLTEGVDRSDPTKRQGGDIQGISDHLDYIEDLGMTAIWFTPMFENNSPPSYGGYHGYAATDMYAVDRRIGSNASYKQLVSDVHDRGMKVIMDMIHNHIGLDHWWMSDLPTKDWVHDVEKFGYTNFKGTIPGDPHASQYDWNRLVKGWFVPYMPDLNQRNELLADYLIQNSIWWIEYSGIDGIRMDTYLYPYPEYMARWTQEVLTAYPNFNIVGEVWVETVAHESYWQDDPPNVDDGYDSNLPSVTDFPLSFAIRDGLKEEFGWTTGLSKVYYAFAQDRLYTDPNKNVIFIDNHDMSRVFEHLGKDESLFKIAYSILLTARGIPQVYYGTELMMGHENRGGDDEAWRQTMPGGWPDDKRSVFTKRGRTDKENEILSYMKAMNHWRAKSKALHHGKLLQFIPDENTFVYFRILEDEAVMVAINGGDEIATLESSRFAEVLDQYRKATVAPEGAAYKISEKITLKPRSAFILNLSR</sequence>
<dbReference type="Gene3D" id="2.60.40.1180">
    <property type="entry name" value="Golgi alpha-mannosidase II"/>
    <property type="match status" value="1"/>
</dbReference>
<name>A0A927FBF7_9BACT</name>
<dbReference type="RefSeq" id="WP_191618370.1">
    <property type="nucleotide sequence ID" value="NZ_JACYFG010000040.1"/>
</dbReference>
<dbReference type="InterPro" id="IPR013780">
    <property type="entry name" value="Glyco_hydro_b"/>
</dbReference>
<dbReference type="SUPFAM" id="SSF51445">
    <property type="entry name" value="(Trans)glycosidases"/>
    <property type="match status" value="1"/>
</dbReference>
<dbReference type="AlphaFoldDB" id="A0A927FBF7"/>
<dbReference type="EMBL" id="JACYFG010000040">
    <property type="protein sequence ID" value="MBD5781271.1"/>
    <property type="molecule type" value="Genomic_DNA"/>
</dbReference>
<reference evidence="5" key="1">
    <citation type="submission" date="2020-09" db="EMBL/GenBank/DDBJ databases">
        <title>Pelagicoccus enzymogenes sp. nov. with an EPS production, isolated from marine sediment.</title>
        <authorList>
            <person name="Feng X."/>
        </authorList>
    </citation>
    <scope>NUCLEOTIDE SEQUENCE</scope>
    <source>
        <strain evidence="5">NFK12</strain>
    </source>
</reference>
<dbReference type="Pfam" id="PF10438">
    <property type="entry name" value="Cyc-maltodext_C"/>
    <property type="match status" value="1"/>
</dbReference>
<dbReference type="Pfam" id="PF09087">
    <property type="entry name" value="Cyc-maltodext_N"/>
    <property type="match status" value="1"/>
</dbReference>
<proteinExistence type="predicted"/>
<gene>
    <name evidence="5" type="ORF">IEN85_17355</name>
</gene>
<evidence type="ECO:0000256" key="2">
    <source>
        <dbReference type="ARBA" id="ARBA00023295"/>
    </source>
</evidence>
<dbReference type="GO" id="GO:0016798">
    <property type="term" value="F:hydrolase activity, acting on glycosyl bonds"/>
    <property type="evidence" value="ECO:0007669"/>
    <property type="project" value="UniProtKB-KW"/>
</dbReference>
<accession>A0A927FBF7</accession>
<keyword evidence="2" id="KW-0326">Glycosidase</keyword>
<evidence type="ECO:0000313" key="5">
    <source>
        <dbReference type="EMBL" id="MBD5781271.1"/>
    </source>
</evidence>
<keyword evidence="3" id="KW-0732">Signal</keyword>
<dbReference type="InterPro" id="IPR014756">
    <property type="entry name" value="Ig_E-set"/>
</dbReference>
<evidence type="ECO:0000256" key="3">
    <source>
        <dbReference type="SAM" id="SignalP"/>
    </source>
</evidence>
<dbReference type="CDD" id="cd11340">
    <property type="entry name" value="AmyAc_bac_CMD_like_3"/>
    <property type="match status" value="1"/>
</dbReference>
<keyword evidence="1 5" id="KW-0378">Hydrolase</keyword>
<protein>
    <submittedName>
        <fullName evidence="5">Glycoside hydrolase family 13 protein</fullName>
    </submittedName>
</protein>
<dbReference type="Gene3D" id="3.20.20.80">
    <property type="entry name" value="Glycosidases"/>
    <property type="match status" value="1"/>
</dbReference>